<evidence type="ECO:0000313" key="1">
    <source>
        <dbReference type="EMBL" id="ODV92721.1"/>
    </source>
</evidence>
<reference evidence="2" key="1">
    <citation type="submission" date="2016-02" db="EMBL/GenBank/DDBJ databases">
        <title>Comparative genomics of biotechnologically important yeasts.</title>
        <authorList>
            <consortium name="DOE Joint Genome Institute"/>
            <person name="Riley R."/>
            <person name="Haridas S."/>
            <person name="Wolfe K.H."/>
            <person name="Lopes M.R."/>
            <person name="Hittinger C.T."/>
            <person name="Goker M."/>
            <person name="Salamov A."/>
            <person name="Wisecaver J."/>
            <person name="Long T.M."/>
            <person name="Aerts A.L."/>
            <person name="Barry K."/>
            <person name="Choi C."/>
            <person name="Clum A."/>
            <person name="Coughlan A.Y."/>
            <person name="Deshpande S."/>
            <person name="Douglass A.P."/>
            <person name="Hanson S.J."/>
            <person name="Klenk H.-P."/>
            <person name="Labutti K."/>
            <person name="Lapidus A."/>
            <person name="Lindquist E."/>
            <person name="Lipzen A."/>
            <person name="Meier-Kolthoff J.P."/>
            <person name="Ohm R.A."/>
            <person name="Otillar R.P."/>
            <person name="Pangilinan J."/>
            <person name="Peng Y."/>
            <person name="Rokas A."/>
            <person name="Rosa C.A."/>
            <person name="Scheuner C."/>
            <person name="Sibirny A.A."/>
            <person name="Slot J.C."/>
            <person name="Stielow J.B."/>
            <person name="Sun H."/>
            <person name="Kurtzman C.P."/>
            <person name="Blackwell M."/>
            <person name="Jeffries T.W."/>
            <person name="Grigoriev I.V."/>
        </authorList>
    </citation>
    <scope>NUCLEOTIDE SEQUENCE [LARGE SCALE GENOMIC DNA]</scope>
    <source>
        <strain evidence="2">NRRL Y-17796</strain>
    </source>
</reference>
<name>A0A1E4TLU2_9ASCO</name>
<dbReference type="Proteomes" id="UP000095023">
    <property type="component" value="Unassembled WGS sequence"/>
</dbReference>
<organism evidence="1 2">
    <name type="scientific">Tortispora caseinolytica NRRL Y-17796</name>
    <dbReference type="NCBI Taxonomy" id="767744"/>
    <lineage>
        <taxon>Eukaryota</taxon>
        <taxon>Fungi</taxon>
        <taxon>Dikarya</taxon>
        <taxon>Ascomycota</taxon>
        <taxon>Saccharomycotina</taxon>
        <taxon>Trigonopsidomycetes</taxon>
        <taxon>Trigonopsidales</taxon>
        <taxon>Trigonopsidaceae</taxon>
        <taxon>Tortispora</taxon>
    </lineage>
</organism>
<dbReference type="AlphaFoldDB" id="A0A1E4TLU2"/>
<evidence type="ECO:0000313" key="2">
    <source>
        <dbReference type="Proteomes" id="UP000095023"/>
    </source>
</evidence>
<gene>
    <name evidence="1" type="ORF">CANCADRAFT_1316</name>
</gene>
<accession>A0A1E4TLU2</accession>
<keyword evidence="2" id="KW-1185">Reference proteome</keyword>
<protein>
    <submittedName>
        <fullName evidence="1">Uncharacterized protein</fullName>
    </submittedName>
</protein>
<dbReference type="EMBL" id="KV453841">
    <property type="protein sequence ID" value="ODV92721.1"/>
    <property type="molecule type" value="Genomic_DNA"/>
</dbReference>
<sequence length="484" mass="50714">MIPVPSLECNDTGTISIDGYRAQAIGGTDTWNINFPLDQQGMGYLVRIVAPPLANEYGSREFKVTFAESINPVCLNIFAVSTVTETKAFLCESPVETTTVYGRVYSSSSRVVTAYDAGCEKKVVSTDGWYCCQCAPAVISYVPCPDDNSPYVWGFYEKIDVSVSVDVDHKVEVPVIELHGCAGYQCCCDASTASTASTTSIASETTSTDAELCSSIPPYTPGVVYAVGYDATAEDFEYVANGGYRSAVSTPLDASLDSSGKIVQETTYQPLLELMFFASGTFEISQLVSNTDSAYGYIFAGQSAMSCNDIKEIGSGEGQYAVGMSGQYYVVREISRSSISSTTALVSSAYCNSVTLSAGYSISAIGSSVSASLVGTASSDIFVSTPSVDSYVSTTNPTNSASSSNIPRSVSSTALYSYASSSAVTSPSAIASSSAVVSSSAIASPSITIMSFLVCTETPQYSPGVQFVDHTGDIGSFSKESIAI</sequence>
<proteinExistence type="predicted"/>